<organism evidence="3 4">
    <name type="scientific">Halohasta litchfieldiae</name>
    <dbReference type="NCBI Taxonomy" id="1073996"/>
    <lineage>
        <taxon>Archaea</taxon>
        <taxon>Methanobacteriati</taxon>
        <taxon>Methanobacteriota</taxon>
        <taxon>Stenosarchaea group</taxon>
        <taxon>Halobacteria</taxon>
        <taxon>Halobacteriales</taxon>
        <taxon>Haloferacaceae</taxon>
        <taxon>Halohasta</taxon>
    </lineage>
</organism>
<keyword evidence="1" id="KW-1133">Transmembrane helix</keyword>
<dbReference type="AlphaFoldDB" id="A0A1H6QT85"/>
<keyword evidence="1" id="KW-0472">Membrane</keyword>
<dbReference type="Pfam" id="PF25938">
    <property type="entry name" value="DUF7981"/>
    <property type="match status" value="1"/>
</dbReference>
<evidence type="ECO:0000313" key="4">
    <source>
        <dbReference type="Proteomes" id="UP000198888"/>
    </source>
</evidence>
<accession>A0A2H4Q2U3</accession>
<proteinExistence type="predicted"/>
<feature type="domain" description="DUF7981" evidence="2">
    <location>
        <begin position="1"/>
        <end position="53"/>
    </location>
</feature>
<keyword evidence="4" id="KW-1185">Reference proteome</keyword>
<evidence type="ECO:0000313" key="3">
    <source>
        <dbReference type="EMBL" id="SEI46998.1"/>
    </source>
</evidence>
<evidence type="ECO:0000256" key="1">
    <source>
        <dbReference type="SAM" id="Phobius"/>
    </source>
</evidence>
<gene>
    <name evidence="3" type="ORF">SAMN05444271_10133</name>
</gene>
<dbReference type="STRING" id="1073996.SAMN05444271_10133"/>
<dbReference type="EMBL" id="FNYR01000001">
    <property type="protein sequence ID" value="SEI46998.1"/>
    <property type="molecule type" value="Genomic_DNA"/>
</dbReference>
<dbReference type="Proteomes" id="UP000198888">
    <property type="component" value="Unassembled WGS sequence"/>
</dbReference>
<accession>A0A1H6QT85</accession>
<keyword evidence="1" id="KW-0812">Transmembrane</keyword>
<reference evidence="3 4" key="1">
    <citation type="submission" date="2016-10" db="EMBL/GenBank/DDBJ databases">
        <authorList>
            <person name="de Groot N.N."/>
        </authorList>
    </citation>
    <scope>NUCLEOTIDE SEQUENCE [LARGE SCALE GENOMIC DNA]</scope>
    <source>
        <strain evidence="3 4">DSM 22187</strain>
    </source>
</reference>
<evidence type="ECO:0000259" key="2">
    <source>
        <dbReference type="Pfam" id="PF25938"/>
    </source>
</evidence>
<feature type="transmembrane region" description="Helical" evidence="1">
    <location>
        <begin position="20"/>
        <end position="43"/>
    </location>
</feature>
<dbReference type="InterPro" id="IPR058287">
    <property type="entry name" value="DUF7981"/>
</dbReference>
<dbReference type="KEGG" id="hae:halTADL_1930"/>
<sequence>MLTFLVCVQGYRLLIGSLPTGYLGMIVIGLLVGTTAGMMSYFAEPRLAAKGRT</sequence>
<protein>
    <recommendedName>
        <fullName evidence="2">DUF7981 domain-containing protein</fullName>
    </recommendedName>
</protein>
<name>A0A1H6QT85_9EURY</name>